<keyword evidence="2" id="KW-1185">Reference proteome</keyword>
<name>A0A151RP26_CAJCA</name>
<dbReference type="Gramene" id="C.cajan_33360.t">
    <property type="protein sequence ID" value="C.cajan_33360.t.cds1"/>
    <property type="gene ID" value="C.cajan_33360"/>
</dbReference>
<dbReference type="AlphaFoldDB" id="A0A151RP26"/>
<reference evidence="1" key="1">
    <citation type="journal article" date="2012" name="Nat. Biotechnol.">
        <title>Draft genome sequence of pigeonpea (Cajanus cajan), an orphan legume crop of resource-poor farmers.</title>
        <authorList>
            <person name="Varshney R.K."/>
            <person name="Chen W."/>
            <person name="Li Y."/>
            <person name="Bharti A.K."/>
            <person name="Saxena R.K."/>
            <person name="Schlueter J.A."/>
            <person name="Donoghue M.T."/>
            <person name="Azam S."/>
            <person name="Fan G."/>
            <person name="Whaley A.M."/>
            <person name="Farmer A.D."/>
            <person name="Sheridan J."/>
            <person name="Iwata A."/>
            <person name="Tuteja R."/>
            <person name="Penmetsa R.V."/>
            <person name="Wu W."/>
            <person name="Upadhyaya H.D."/>
            <person name="Yang S.P."/>
            <person name="Shah T."/>
            <person name="Saxena K.B."/>
            <person name="Michael T."/>
            <person name="McCombie W.R."/>
            <person name="Yang B."/>
            <person name="Zhang G."/>
            <person name="Yang H."/>
            <person name="Wang J."/>
            <person name="Spillane C."/>
            <person name="Cook D.R."/>
            <person name="May G.D."/>
            <person name="Xu X."/>
            <person name="Jackson S.A."/>
        </authorList>
    </citation>
    <scope>NUCLEOTIDE SEQUENCE [LARGE SCALE GENOMIC DNA]</scope>
</reference>
<dbReference type="EMBL" id="KQ483633">
    <property type="protein sequence ID" value="KYP44272.1"/>
    <property type="molecule type" value="Genomic_DNA"/>
</dbReference>
<gene>
    <name evidence="1" type="ORF">KK1_034236</name>
</gene>
<sequence>MIKTPYIGSEKVVVGNDNYLSIHNASTSKLKNPSNNIVFTLNKRLHVHDITKNLLTVAKFAKENSCFFEFHSIDYFVKS</sequence>
<organism evidence="1 2">
    <name type="scientific">Cajanus cajan</name>
    <name type="common">Pigeon pea</name>
    <name type="synonym">Cajanus indicus</name>
    <dbReference type="NCBI Taxonomy" id="3821"/>
    <lineage>
        <taxon>Eukaryota</taxon>
        <taxon>Viridiplantae</taxon>
        <taxon>Streptophyta</taxon>
        <taxon>Embryophyta</taxon>
        <taxon>Tracheophyta</taxon>
        <taxon>Spermatophyta</taxon>
        <taxon>Magnoliopsida</taxon>
        <taxon>eudicotyledons</taxon>
        <taxon>Gunneridae</taxon>
        <taxon>Pentapetalae</taxon>
        <taxon>rosids</taxon>
        <taxon>fabids</taxon>
        <taxon>Fabales</taxon>
        <taxon>Fabaceae</taxon>
        <taxon>Papilionoideae</taxon>
        <taxon>50 kb inversion clade</taxon>
        <taxon>NPAAA clade</taxon>
        <taxon>indigoferoid/millettioid clade</taxon>
        <taxon>Phaseoleae</taxon>
        <taxon>Cajanus</taxon>
    </lineage>
</organism>
<dbReference type="Proteomes" id="UP000075243">
    <property type="component" value="Unassembled WGS sequence"/>
</dbReference>
<proteinExistence type="predicted"/>
<evidence type="ECO:0000313" key="1">
    <source>
        <dbReference type="EMBL" id="KYP44272.1"/>
    </source>
</evidence>
<accession>A0A151RP26</accession>
<protein>
    <recommendedName>
        <fullName evidence="3">Retrovirus-related Pol polyprotein from transposon TNT 1-94</fullName>
    </recommendedName>
</protein>
<evidence type="ECO:0000313" key="2">
    <source>
        <dbReference type="Proteomes" id="UP000075243"/>
    </source>
</evidence>
<evidence type="ECO:0008006" key="3">
    <source>
        <dbReference type="Google" id="ProtNLM"/>
    </source>
</evidence>